<sequence length="124" mass="14737">MRKRFLVNNSMYLPQPLLIERSLQKGSMSQLFSKDIVIEEAEKPLKSFNSLDLSVLNKSIHFVQQNTTVNKEFEQMNLTRASQRLQNQVQVQTNQLKQMFDYELDRNTLLKRRAKLFSPSRFRK</sequence>
<evidence type="ECO:0000313" key="1">
    <source>
        <dbReference type="EMBL" id="CAI9936341.1"/>
    </source>
</evidence>
<reference evidence="1" key="1">
    <citation type="submission" date="2023-06" db="EMBL/GenBank/DDBJ databases">
        <authorList>
            <person name="Kurt Z."/>
        </authorList>
    </citation>
    <scope>NUCLEOTIDE SEQUENCE</scope>
</reference>
<keyword evidence="3" id="KW-1185">Reference proteome</keyword>
<name>A0AA86U189_9EUKA</name>
<comment type="caution">
    <text evidence="1">The sequence shown here is derived from an EMBL/GenBank/DDBJ whole genome shotgun (WGS) entry which is preliminary data.</text>
</comment>
<evidence type="ECO:0000313" key="3">
    <source>
        <dbReference type="Proteomes" id="UP001642409"/>
    </source>
</evidence>
<evidence type="ECO:0000313" key="2">
    <source>
        <dbReference type="EMBL" id="CAL6067347.1"/>
    </source>
</evidence>
<gene>
    <name evidence="1" type="ORF">HINF_LOCUS23986</name>
    <name evidence="2" type="ORF">HINF_LOCUS52980</name>
</gene>
<reference evidence="2 3" key="2">
    <citation type="submission" date="2024-07" db="EMBL/GenBank/DDBJ databases">
        <authorList>
            <person name="Akdeniz Z."/>
        </authorList>
    </citation>
    <scope>NUCLEOTIDE SEQUENCE [LARGE SCALE GENOMIC DNA]</scope>
</reference>
<dbReference type="Proteomes" id="UP001642409">
    <property type="component" value="Unassembled WGS sequence"/>
</dbReference>
<dbReference type="AlphaFoldDB" id="A0AA86U189"/>
<protein>
    <submittedName>
        <fullName evidence="2">Hypothetical_protein</fullName>
    </submittedName>
</protein>
<dbReference type="EMBL" id="CATOUU010000635">
    <property type="protein sequence ID" value="CAI9936341.1"/>
    <property type="molecule type" value="Genomic_DNA"/>
</dbReference>
<dbReference type="EMBL" id="CAXDID020000267">
    <property type="protein sequence ID" value="CAL6067347.1"/>
    <property type="molecule type" value="Genomic_DNA"/>
</dbReference>
<organism evidence="1">
    <name type="scientific">Hexamita inflata</name>
    <dbReference type="NCBI Taxonomy" id="28002"/>
    <lineage>
        <taxon>Eukaryota</taxon>
        <taxon>Metamonada</taxon>
        <taxon>Diplomonadida</taxon>
        <taxon>Hexamitidae</taxon>
        <taxon>Hexamitinae</taxon>
        <taxon>Hexamita</taxon>
    </lineage>
</organism>
<proteinExistence type="predicted"/>
<accession>A0AA86U189</accession>